<evidence type="ECO:0000256" key="4">
    <source>
        <dbReference type="ARBA" id="ARBA00005259"/>
    </source>
</evidence>
<dbReference type="Proteomes" id="UP000380386">
    <property type="component" value="Unassembled WGS sequence"/>
</dbReference>
<evidence type="ECO:0000256" key="2">
    <source>
        <dbReference type="ARBA" id="ARBA00004882"/>
    </source>
</evidence>
<dbReference type="UniPathway" id="UPA00275">
    <property type="reaction ID" value="UER00401"/>
</dbReference>
<feature type="binding site" evidence="16">
    <location>
        <position position="192"/>
    </location>
    <ligand>
        <name>NADP(+)</name>
        <dbReference type="ChEBI" id="CHEBI:58349"/>
    </ligand>
</feature>
<evidence type="ECO:0000256" key="16">
    <source>
        <dbReference type="PIRSR" id="PIRSR006769-2"/>
    </source>
</evidence>
<feature type="binding site" evidence="16">
    <location>
        <position position="176"/>
    </location>
    <ligand>
        <name>substrate</name>
    </ligand>
</feature>
<evidence type="ECO:0000259" key="18">
    <source>
        <dbReference type="PROSITE" id="PS51747"/>
    </source>
</evidence>
<dbReference type="PANTHER" id="PTHR38011">
    <property type="entry name" value="DIHYDROFOLATE REDUCTASE FAMILY PROTEIN (AFU_ORTHOLOGUE AFUA_8G06820)"/>
    <property type="match status" value="1"/>
</dbReference>
<proteinExistence type="inferred from homology"/>
<comment type="similarity">
    <text evidence="5 14">In the C-terminal section; belongs to the HTP reductase family.</text>
</comment>
<comment type="caution">
    <text evidence="19">The sequence shown here is derived from an EMBL/GenBank/DDBJ whole genome shotgun (WGS) entry which is preliminary data.</text>
</comment>
<evidence type="ECO:0000256" key="17">
    <source>
        <dbReference type="PIRSR" id="PIRSR006769-3"/>
    </source>
</evidence>
<dbReference type="InterPro" id="IPR024072">
    <property type="entry name" value="DHFR-like_dom_sf"/>
</dbReference>
<dbReference type="GO" id="GO:0009231">
    <property type="term" value="P:riboflavin biosynthetic process"/>
    <property type="evidence" value="ECO:0007669"/>
    <property type="project" value="UniProtKB-UniPathway"/>
</dbReference>
<dbReference type="Gene3D" id="3.40.430.10">
    <property type="entry name" value="Dihydrofolate Reductase, subunit A"/>
    <property type="match status" value="1"/>
</dbReference>
<dbReference type="InterPro" id="IPR002734">
    <property type="entry name" value="RibDG_C"/>
</dbReference>
<keyword evidence="11" id="KW-0511">Multifunctional enzyme</keyword>
<sequence length="343" mass="38266">MDLAFEEAKQGESTWTNPQVGAVIVKNNQVLAKGHHEKFGGPHAEVNTLNHLENIKDAEDSTMYVTLEPCSHFGKTPPCVQKVVEVGIKHVVIGMQDPNPIVSGNGIKYLQDHNVEVDVLNQTGGINEAYIFYYQNKRPLVTVKYAMSLDGKINQSNHERTILTGKTAYLDSQNVRAANQAIMIGQHTLEIDDPYLTVRSQDMDFPPIRVVAVYDVNKLSQDLNIFKSSGAKLWILSRTESNRKLPDDVEVFVSDTWTPDKVVKLLAKNNIESLLVEGGSRIHADFVKEKLVDKIIIYQAPIVLGGHGLSAVYADYPSSEIKFNKVQITQLGDDLKIESRRSE</sequence>
<comment type="catalytic activity">
    <reaction evidence="12 14">
        <text>5-amino-6-(5-phospho-D-ribitylamino)uracil + NADP(+) = 5-amino-6-(5-phospho-D-ribosylamino)uracil + NADPH + H(+)</text>
        <dbReference type="Rhea" id="RHEA:17845"/>
        <dbReference type="ChEBI" id="CHEBI:15378"/>
        <dbReference type="ChEBI" id="CHEBI:57783"/>
        <dbReference type="ChEBI" id="CHEBI:58349"/>
        <dbReference type="ChEBI" id="CHEBI:58421"/>
        <dbReference type="ChEBI" id="CHEBI:58453"/>
        <dbReference type="EC" id="1.1.1.193"/>
    </reaction>
</comment>
<reference evidence="19 20" key="1">
    <citation type="journal article" date="2019" name="Syst. Appl. Microbiol.">
        <title>Polyphasic characterization of two novel Lactobacillus spp. isolated from blown salami packages: Description of Lactobacillus halodurans sp. nov. and Lactobacillus salsicarnum sp. nov.</title>
        <authorList>
            <person name="Schuster J.A."/>
            <person name="Klingl A."/>
            <person name="Vogel R.F."/>
            <person name="Ehrmann M.A."/>
        </authorList>
    </citation>
    <scope>NUCLEOTIDE SEQUENCE [LARGE SCALE GENOMIC DNA]</scope>
    <source>
        <strain evidence="19 20">TMW 1.2118</strain>
    </source>
</reference>
<dbReference type="EMBL" id="VDFM01000008">
    <property type="protein sequence ID" value="MQS52808.1"/>
    <property type="molecule type" value="Genomic_DNA"/>
</dbReference>
<organism evidence="19 20">
    <name type="scientific">Companilactobacillus mishanensis</name>
    <dbReference type="NCBI Taxonomy" id="2486008"/>
    <lineage>
        <taxon>Bacteria</taxon>
        <taxon>Bacillati</taxon>
        <taxon>Bacillota</taxon>
        <taxon>Bacilli</taxon>
        <taxon>Lactobacillales</taxon>
        <taxon>Lactobacillaceae</taxon>
        <taxon>Companilactobacillus</taxon>
    </lineage>
</organism>
<evidence type="ECO:0000256" key="12">
    <source>
        <dbReference type="ARBA" id="ARBA00049861"/>
    </source>
</evidence>
<evidence type="ECO:0000256" key="6">
    <source>
        <dbReference type="ARBA" id="ARBA00022619"/>
    </source>
</evidence>
<dbReference type="Pfam" id="PF00383">
    <property type="entry name" value="dCMP_cyt_deam_1"/>
    <property type="match status" value="1"/>
</dbReference>
<keyword evidence="7 14" id="KW-0479">Metal-binding</keyword>
<feature type="binding site" evidence="16">
    <location>
        <position position="199"/>
    </location>
    <ligand>
        <name>NADP(+)</name>
        <dbReference type="ChEBI" id="CHEBI:58349"/>
    </ligand>
</feature>
<dbReference type="InterPro" id="IPR002125">
    <property type="entry name" value="CMP_dCMP_dom"/>
</dbReference>
<dbReference type="PANTHER" id="PTHR38011:SF7">
    <property type="entry name" value="2,5-DIAMINO-6-RIBOSYLAMINO-4(3H)-PYRIMIDINONE 5'-PHOSPHATE REDUCTASE"/>
    <property type="match status" value="1"/>
</dbReference>
<evidence type="ECO:0000256" key="14">
    <source>
        <dbReference type="PIRNR" id="PIRNR006769"/>
    </source>
</evidence>
<dbReference type="EC" id="1.1.1.193" evidence="14"/>
<dbReference type="InterPro" id="IPR016192">
    <property type="entry name" value="APOBEC/CMP_deaminase_Zn-bd"/>
</dbReference>
<feature type="binding site" evidence="16">
    <location>
        <position position="188"/>
    </location>
    <ligand>
        <name>NADP(+)</name>
        <dbReference type="ChEBI" id="CHEBI:58349"/>
    </ligand>
</feature>
<comment type="function">
    <text evidence="1 14">Converts 2,5-diamino-6-(ribosylamino)-4(3h)-pyrimidinone 5'-phosphate into 5-amino-6-(ribosylamino)-2,4(1h,3h)-pyrimidinedione 5'-phosphate.</text>
</comment>
<dbReference type="SUPFAM" id="SSF53597">
    <property type="entry name" value="Dihydrofolate reductase-like"/>
    <property type="match status" value="1"/>
</dbReference>
<feature type="binding site" evidence="17">
    <location>
        <position position="70"/>
    </location>
    <ligand>
        <name>Zn(2+)</name>
        <dbReference type="ChEBI" id="CHEBI:29105"/>
        <note>catalytic</note>
    </ligand>
</feature>
<evidence type="ECO:0000256" key="13">
    <source>
        <dbReference type="ARBA" id="ARBA00049886"/>
    </source>
</evidence>
<evidence type="ECO:0000256" key="9">
    <source>
        <dbReference type="ARBA" id="ARBA00022857"/>
    </source>
</evidence>
<evidence type="ECO:0000256" key="15">
    <source>
        <dbReference type="PIRSR" id="PIRSR006769-1"/>
    </source>
</evidence>
<feature type="binding site" evidence="16">
    <location>
        <position position="196"/>
    </location>
    <ligand>
        <name>substrate</name>
    </ligand>
</feature>
<keyword evidence="9 14" id="KW-0521">NADP</keyword>
<keyword evidence="8 14" id="KW-0862">Zinc</keyword>
<evidence type="ECO:0000313" key="20">
    <source>
        <dbReference type="Proteomes" id="UP000380386"/>
    </source>
</evidence>
<feature type="binding site" evidence="17">
    <location>
        <position position="43"/>
    </location>
    <ligand>
        <name>Zn(2+)</name>
        <dbReference type="ChEBI" id="CHEBI:29105"/>
        <note>catalytic</note>
    </ligand>
</feature>
<comment type="similarity">
    <text evidence="4 14">In the N-terminal section; belongs to the cytidine and deoxycytidylate deaminase family.</text>
</comment>
<feature type="binding site" evidence="16">
    <location>
        <position position="146"/>
    </location>
    <ligand>
        <name>NADP(+)</name>
        <dbReference type="ChEBI" id="CHEBI:58349"/>
    </ligand>
</feature>
<comment type="pathway">
    <text evidence="2 14">Cofactor biosynthesis; riboflavin biosynthesis; 5-amino-6-(D-ribitylamino)uracil from GTP: step 2/4.</text>
</comment>
<evidence type="ECO:0000256" key="7">
    <source>
        <dbReference type="ARBA" id="ARBA00022723"/>
    </source>
</evidence>
<accession>A0A5P0ZIF8</accession>
<feature type="domain" description="CMP/dCMP-type deaminase" evidence="18">
    <location>
        <begin position="1"/>
        <end position="109"/>
    </location>
</feature>
<name>A0A5P0ZIF8_9LACO</name>
<evidence type="ECO:0000256" key="10">
    <source>
        <dbReference type="ARBA" id="ARBA00023002"/>
    </source>
</evidence>
<comment type="pathway">
    <text evidence="3 14">Cofactor biosynthesis; riboflavin biosynthesis; 5-amino-6-(D-ribitylamino)uracil from GTP: step 3/4.</text>
</comment>
<evidence type="ECO:0000313" key="19">
    <source>
        <dbReference type="EMBL" id="MQS52808.1"/>
    </source>
</evidence>
<dbReference type="GO" id="GO:0008270">
    <property type="term" value="F:zinc ion binding"/>
    <property type="evidence" value="ECO:0007669"/>
    <property type="project" value="InterPro"/>
</dbReference>
<evidence type="ECO:0000256" key="11">
    <source>
        <dbReference type="ARBA" id="ARBA00023268"/>
    </source>
</evidence>
<dbReference type="PROSITE" id="PS00903">
    <property type="entry name" value="CYT_DCMP_DEAMINASES_1"/>
    <property type="match status" value="1"/>
</dbReference>
<feature type="binding site" evidence="17">
    <location>
        <position position="79"/>
    </location>
    <ligand>
        <name>Zn(2+)</name>
        <dbReference type="ChEBI" id="CHEBI:29105"/>
        <note>catalytic</note>
    </ligand>
</feature>
<feature type="active site" description="Proton donor" evidence="15">
    <location>
        <position position="45"/>
    </location>
</feature>
<comment type="catalytic activity">
    <reaction evidence="13 14">
        <text>2,5-diamino-6-hydroxy-4-(5-phosphoribosylamino)-pyrimidine + H2O + H(+) = 5-amino-6-(5-phospho-D-ribosylamino)uracil + NH4(+)</text>
        <dbReference type="Rhea" id="RHEA:21868"/>
        <dbReference type="ChEBI" id="CHEBI:15377"/>
        <dbReference type="ChEBI" id="CHEBI:15378"/>
        <dbReference type="ChEBI" id="CHEBI:28938"/>
        <dbReference type="ChEBI" id="CHEBI:58453"/>
        <dbReference type="ChEBI" id="CHEBI:58614"/>
        <dbReference type="EC" id="3.5.4.26"/>
    </reaction>
</comment>
<dbReference type="InterPro" id="IPR004794">
    <property type="entry name" value="Eubact_RibD"/>
</dbReference>
<dbReference type="Pfam" id="PF01872">
    <property type="entry name" value="RibD_C"/>
    <property type="match status" value="1"/>
</dbReference>
<evidence type="ECO:0000256" key="8">
    <source>
        <dbReference type="ARBA" id="ARBA00022833"/>
    </source>
</evidence>
<evidence type="ECO:0000256" key="3">
    <source>
        <dbReference type="ARBA" id="ARBA00004910"/>
    </source>
</evidence>
<dbReference type="SUPFAM" id="SSF53927">
    <property type="entry name" value="Cytidine deaminase-like"/>
    <property type="match status" value="1"/>
</dbReference>
<dbReference type="GO" id="GO:0008703">
    <property type="term" value="F:5-amino-6-(5-phosphoribosylamino)uracil reductase activity"/>
    <property type="evidence" value="ECO:0007669"/>
    <property type="project" value="UniProtKB-EC"/>
</dbReference>
<dbReference type="NCBIfam" id="TIGR00326">
    <property type="entry name" value="eubact_ribD"/>
    <property type="match status" value="1"/>
</dbReference>
<dbReference type="Gene3D" id="3.40.140.10">
    <property type="entry name" value="Cytidine Deaminase, domain 2"/>
    <property type="match status" value="1"/>
</dbReference>
<comment type="cofactor">
    <cofactor evidence="14 17">
        <name>Zn(2+)</name>
        <dbReference type="ChEBI" id="CHEBI:29105"/>
    </cofactor>
    <text evidence="14 17">Binds 1 zinc ion.</text>
</comment>
<keyword evidence="10 14" id="KW-0560">Oxidoreductase</keyword>
<keyword evidence="14 19" id="KW-0378">Hydrolase</keyword>
<dbReference type="EC" id="3.5.4.26" evidence="14"/>
<dbReference type="PIRSF" id="PIRSF006769">
    <property type="entry name" value="RibD"/>
    <property type="match status" value="1"/>
</dbReference>
<dbReference type="InterPro" id="IPR050765">
    <property type="entry name" value="Riboflavin_Biosynth_HTPR"/>
</dbReference>
<evidence type="ECO:0000256" key="1">
    <source>
        <dbReference type="ARBA" id="ARBA00002151"/>
    </source>
</evidence>
<dbReference type="CDD" id="cd01284">
    <property type="entry name" value="Riboflavin_deaminase-reductase"/>
    <property type="match status" value="1"/>
</dbReference>
<feature type="binding site" evidence="16">
    <location>
        <position position="277"/>
    </location>
    <ligand>
        <name>substrate</name>
    </ligand>
</feature>
<dbReference type="AlphaFoldDB" id="A0A5P0ZIF8"/>
<dbReference type="InterPro" id="IPR016193">
    <property type="entry name" value="Cytidine_deaminase-like"/>
</dbReference>
<gene>
    <name evidence="19" type="primary">ribD</name>
    <name evidence="19" type="ORF">FHL02_07210</name>
</gene>
<dbReference type="OrthoDB" id="9800865at2"/>
<protein>
    <recommendedName>
        <fullName evidence="14">Riboflavin biosynthesis protein RibD</fullName>
    </recommendedName>
    <domain>
        <recommendedName>
            <fullName evidence="14">Diaminohydroxyphosphoribosylaminopyrimidine deaminase</fullName>
            <shortName evidence="14">DRAP deaminase</shortName>
            <ecNumber evidence="14">3.5.4.26</ecNumber>
        </recommendedName>
        <alternativeName>
            <fullName evidence="14">Riboflavin-specific deaminase</fullName>
        </alternativeName>
    </domain>
    <domain>
        <recommendedName>
            <fullName evidence="14">5-amino-6-(5-phosphoribosylamino)uracil reductase</fullName>
            <ecNumber evidence="14">1.1.1.193</ecNumber>
        </recommendedName>
        <alternativeName>
            <fullName evidence="14">HTP reductase</fullName>
        </alternativeName>
    </domain>
</protein>
<keyword evidence="6 14" id="KW-0686">Riboflavin biosynthesis</keyword>
<dbReference type="PROSITE" id="PS51747">
    <property type="entry name" value="CYT_DCMP_DEAMINASES_2"/>
    <property type="match status" value="1"/>
</dbReference>
<dbReference type="GO" id="GO:0008835">
    <property type="term" value="F:diaminohydroxyphosphoribosylaminopyrimidine deaminase activity"/>
    <property type="evidence" value="ECO:0007669"/>
    <property type="project" value="UniProtKB-EC"/>
</dbReference>
<evidence type="ECO:0000256" key="5">
    <source>
        <dbReference type="ARBA" id="ARBA00007417"/>
    </source>
</evidence>